<evidence type="ECO:0000256" key="5">
    <source>
        <dbReference type="ARBA" id="ARBA00023242"/>
    </source>
</evidence>
<evidence type="ECO:0000313" key="9">
    <source>
        <dbReference type="Proteomes" id="UP000054771"/>
    </source>
</evidence>
<evidence type="ECO:0000256" key="6">
    <source>
        <dbReference type="SAM" id="MobiDB-lite"/>
    </source>
</evidence>
<dbReference type="OrthoDB" id="3362851at2759"/>
<keyword evidence="9" id="KW-1185">Reference proteome</keyword>
<keyword evidence="1" id="KW-0479">Metal-binding</keyword>
<dbReference type="PROSITE" id="PS50048">
    <property type="entry name" value="ZN2_CY6_FUNGAL_2"/>
    <property type="match status" value="1"/>
</dbReference>
<proteinExistence type="predicted"/>
<feature type="region of interest" description="Disordered" evidence="6">
    <location>
        <begin position="1"/>
        <end position="26"/>
    </location>
</feature>
<keyword evidence="5" id="KW-0539">Nucleus</keyword>
<feature type="compositionally biased region" description="Low complexity" evidence="6">
    <location>
        <begin position="122"/>
        <end position="138"/>
    </location>
</feature>
<dbReference type="GO" id="GO:0008270">
    <property type="term" value="F:zinc ion binding"/>
    <property type="evidence" value="ECO:0007669"/>
    <property type="project" value="InterPro"/>
</dbReference>
<sequence>MFHTFGTRSPTTTATRPNPPRRPRVNKSCSECTRRKVKCDGGQPCSTCQYYRISDSCAYQHRSRRQATSRSALDKATETIRRQAGVLQCLFPNAALDDLVGKERAELLQILSQDFSEASHLAAVPSGGSSPTASATGPLGDPDGAASDRGDPDEERHWDELAQNQTTIAVSDDINAIGLAGERHRRSYLGICSVSAVLRALFRSCPGAKDRIVEASKMWPDVQHETSSTLSAPAGLTVTHGSDPLRETRYVGFYFEHIHAITPFLHEESFRATVANADRQTHAWLGLYNMVLTVGSIASGSDTAHIHYYNEARSYLDLDSLGSGNLETLQALCLLGGYYLHYRNSPNMAYAILGAAQRLAIALGLHRESHVRTDAQDPETSKRYAIRIETRRRTWWSLYCLDTWASMTLGRPTCGRWDSVTMNTALPTPLHPDDYFAISLKASAEFCHIGNRVQHLFAQSTRISTQVAQSLDRELTEWYAALDPVLMDTTNAPLRMAVAREFLRNRYYNLRLILSRCFLLYMAYDSSKKRDERHHPHQHSDGELELVNLCRSVAAEAIDAIALHWVPNRTQVWNSAWYLFQACMVPLLSIAMGAESSSNDSSTCVAPGTTMASHHTTLTKALTTFAEMKPWLRASDRAANIVEALVSAVSHVPDPDSDAFHTAANANVSRSMHTPSVSDGGLHLFGLPDEFLTEMDWSAIIDGTEGEFFGCLGPLT</sequence>
<dbReference type="GO" id="GO:0000978">
    <property type="term" value="F:RNA polymerase II cis-regulatory region sequence-specific DNA binding"/>
    <property type="evidence" value="ECO:0007669"/>
    <property type="project" value="TreeGrafter"/>
</dbReference>
<dbReference type="AlphaFoldDB" id="A0A0U5GTK0"/>
<dbReference type="CDD" id="cd00067">
    <property type="entry name" value="GAL4"/>
    <property type="match status" value="1"/>
</dbReference>
<evidence type="ECO:0000313" key="8">
    <source>
        <dbReference type="EMBL" id="CEN62966.1"/>
    </source>
</evidence>
<dbReference type="GO" id="GO:0000435">
    <property type="term" value="P:positive regulation of transcription from RNA polymerase II promoter by galactose"/>
    <property type="evidence" value="ECO:0007669"/>
    <property type="project" value="TreeGrafter"/>
</dbReference>
<dbReference type="InterPro" id="IPR051127">
    <property type="entry name" value="Fungal_SecMet_Regulators"/>
</dbReference>
<dbReference type="CDD" id="cd12148">
    <property type="entry name" value="fungal_TF_MHR"/>
    <property type="match status" value="1"/>
</dbReference>
<dbReference type="SMART" id="SM00906">
    <property type="entry name" value="Fungal_trans"/>
    <property type="match status" value="1"/>
</dbReference>
<keyword evidence="3" id="KW-0238">DNA-binding</keyword>
<evidence type="ECO:0000256" key="4">
    <source>
        <dbReference type="ARBA" id="ARBA00023163"/>
    </source>
</evidence>
<dbReference type="PROSITE" id="PS00463">
    <property type="entry name" value="ZN2_CY6_FUNGAL_1"/>
    <property type="match status" value="1"/>
</dbReference>
<dbReference type="OMA" id="CEYRQRS"/>
<gene>
    <name evidence="8" type="ORF">ASPCAL09594</name>
</gene>
<dbReference type="Pfam" id="PF04082">
    <property type="entry name" value="Fungal_trans"/>
    <property type="match status" value="1"/>
</dbReference>
<feature type="domain" description="Zn(2)-C6 fungal-type" evidence="7">
    <location>
        <begin position="28"/>
        <end position="59"/>
    </location>
</feature>
<feature type="region of interest" description="Disordered" evidence="6">
    <location>
        <begin position="122"/>
        <end position="155"/>
    </location>
</feature>
<dbReference type="InterPro" id="IPR001138">
    <property type="entry name" value="Zn2Cys6_DnaBD"/>
</dbReference>
<dbReference type="PANTHER" id="PTHR47424:SF5">
    <property type="entry name" value="ZN(II)2CYS6 TRANSCRIPTION FACTOR (EUROFUNG)"/>
    <property type="match status" value="1"/>
</dbReference>
<keyword evidence="2" id="KW-0805">Transcription regulation</keyword>
<organism evidence="8 9">
    <name type="scientific">Aspergillus calidoustus</name>
    <dbReference type="NCBI Taxonomy" id="454130"/>
    <lineage>
        <taxon>Eukaryota</taxon>
        <taxon>Fungi</taxon>
        <taxon>Dikarya</taxon>
        <taxon>Ascomycota</taxon>
        <taxon>Pezizomycotina</taxon>
        <taxon>Eurotiomycetes</taxon>
        <taxon>Eurotiomycetidae</taxon>
        <taxon>Eurotiales</taxon>
        <taxon>Aspergillaceae</taxon>
        <taxon>Aspergillus</taxon>
        <taxon>Aspergillus subgen. Nidulantes</taxon>
    </lineage>
</organism>
<dbReference type="EMBL" id="CDMC01000007">
    <property type="protein sequence ID" value="CEN62966.1"/>
    <property type="molecule type" value="Genomic_DNA"/>
</dbReference>
<dbReference type="Proteomes" id="UP000054771">
    <property type="component" value="Unassembled WGS sequence"/>
</dbReference>
<dbReference type="GO" id="GO:0000981">
    <property type="term" value="F:DNA-binding transcription factor activity, RNA polymerase II-specific"/>
    <property type="evidence" value="ECO:0007669"/>
    <property type="project" value="InterPro"/>
</dbReference>
<accession>A0A0U5GTK0</accession>
<evidence type="ECO:0000256" key="3">
    <source>
        <dbReference type="ARBA" id="ARBA00023125"/>
    </source>
</evidence>
<dbReference type="InterPro" id="IPR036864">
    <property type="entry name" value="Zn2-C6_fun-type_DNA-bd_sf"/>
</dbReference>
<dbReference type="Pfam" id="PF00172">
    <property type="entry name" value="Zn_clus"/>
    <property type="match status" value="1"/>
</dbReference>
<feature type="compositionally biased region" description="Basic and acidic residues" evidence="6">
    <location>
        <begin position="146"/>
        <end position="155"/>
    </location>
</feature>
<evidence type="ECO:0000256" key="1">
    <source>
        <dbReference type="ARBA" id="ARBA00022723"/>
    </source>
</evidence>
<name>A0A0U5GTK0_ASPCI</name>
<evidence type="ECO:0000256" key="2">
    <source>
        <dbReference type="ARBA" id="ARBA00023015"/>
    </source>
</evidence>
<dbReference type="SUPFAM" id="SSF57701">
    <property type="entry name" value="Zn2/Cys6 DNA-binding domain"/>
    <property type="match status" value="1"/>
</dbReference>
<dbReference type="SMART" id="SM00066">
    <property type="entry name" value="GAL4"/>
    <property type="match status" value="1"/>
</dbReference>
<dbReference type="GO" id="GO:0006351">
    <property type="term" value="P:DNA-templated transcription"/>
    <property type="evidence" value="ECO:0007669"/>
    <property type="project" value="InterPro"/>
</dbReference>
<dbReference type="InterPro" id="IPR007219">
    <property type="entry name" value="XnlR_reg_dom"/>
</dbReference>
<dbReference type="Gene3D" id="4.10.240.10">
    <property type="entry name" value="Zn(2)-C6 fungal-type DNA-binding domain"/>
    <property type="match status" value="1"/>
</dbReference>
<reference evidence="9" key="1">
    <citation type="journal article" date="2016" name="Genome Announc.">
        <title>Draft genome sequences of fungus Aspergillus calidoustus.</title>
        <authorList>
            <person name="Horn F."/>
            <person name="Linde J."/>
            <person name="Mattern D.J."/>
            <person name="Walther G."/>
            <person name="Guthke R."/>
            <person name="Scherlach K."/>
            <person name="Martin K."/>
            <person name="Brakhage A.A."/>
            <person name="Petzke L."/>
            <person name="Valiante V."/>
        </authorList>
    </citation>
    <scope>NUCLEOTIDE SEQUENCE [LARGE SCALE GENOMIC DNA]</scope>
    <source>
        <strain evidence="9">SF006504</strain>
    </source>
</reference>
<dbReference type="PANTHER" id="PTHR47424">
    <property type="entry name" value="REGULATORY PROTEIN GAL4"/>
    <property type="match status" value="1"/>
</dbReference>
<feature type="compositionally biased region" description="Low complexity" evidence="6">
    <location>
        <begin position="7"/>
        <end position="16"/>
    </location>
</feature>
<protein>
    <recommendedName>
        <fullName evidence="7">Zn(2)-C6 fungal-type domain-containing protein</fullName>
    </recommendedName>
</protein>
<dbReference type="GO" id="GO:0005634">
    <property type="term" value="C:nucleus"/>
    <property type="evidence" value="ECO:0007669"/>
    <property type="project" value="TreeGrafter"/>
</dbReference>
<evidence type="ECO:0000259" key="7">
    <source>
        <dbReference type="PROSITE" id="PS50048"/>
    </source>
</evidence>
<keyword evidence="4" id="KW-0804">Transcription</keyword>